<organism evidence="2 3">
    <name type="scientific">Hibiscus sabdariffa</name>
    <name type="common">roselle</name>
    <dbReference type="NCBI Taxonomy" id="183260"/>
    <lineage>
        <taxon>Eukaryota</taxon>
        <taxon>Viridiplantae</taxon>
        <taxon>Streptophyta</taxon>
        <taxon>Embryophyta</taxon>
        <taxon>Tracheophyta</taxon>
        <taxon>Spermatophyta</taxon>
        <taxon>Magnoliopsida</taxon>
        <taxon>eudicotyledons</taxon>
        <taxon>Gunneridae</taxon>
        <taxon>Pentapetalae</taxon>
        <taxon>rosids</taxon>
        <taxon>malvids</taxon>
        <taxon>Malvales</taxon>
        <taxon>Malvaceae</taxon>
        <taxon>Malvoideae</taxon>
        <taxon>Hibiscus</taxon>
    </lineage>
</organism>
<gene>
    <name evidence="2" type="ORF">V6N11_017964</name>
</gene>
<evidence type="ECO:0000313" key="2">
    <source>
        <dbReference type="EMBL" id="KAK9032922.1"/>
    </source>
</evidence>
<reference evidence="2 3" key="1">
    <citation type="journal article" date="2024" name="G3 (Bethesda)">
        <title>Genome assembly of Hibiscus sabdariffa L. provides insights into metabolisms of medicinal natural products.</title>
        <authorList>
            <person name="Kim T."/>
        </authorList>
    </citation>
    <scope>NUCLEOTIDE SEQUENCE [LARGE SCALE GENOMIC DNA]</scope>
    <source>
        <strain evidence="2">TK-2024</strain>
        <tissue evidence="2">Old leaves</tissue>
    </source>
</reference>
<accession>A0ABR2T601</accession>
<keyword evidence="3" id="KW-1185">Reference proteome</keyword>
<evidence type="ECO:0000313" key="3">
    <source>
        <dbReference type="Proteomes" id="UP001396334"/>
    </source>
</evidence>
<dbReference type="EMBL" id="JBBPBN010000008">
    <property type="protein sequence ID" value="KAK9032922.1"/>
    <property type="molecule type" value="Genomic_DNA"/>
</dbReference>
<sequence>MGLVQVNPGHVAEMGHLKLACFDSSDLHCPSLDGCDFEVCWSSPFGEDIDRWDSPLGAPVAGNLLQQRDFIGEGSGRQTSTSPSPTPASPVTPQSADSPQVNTVTAIAIKCLASKASSASSSRIQSLPFPDCTSATSVEPEVLSDLNTNQVIPVEQVQHEVSPLADHISQADHVTPPVVLDLSVGSEAPVSGEASQEQMPMSTHAELDTSCGVNDISTVAVISGGDEEGEVPDDVVDGAASVDRTASVMVEGVSPVVEEKPDQLGQSEQVQRDIPTLELEKEQRRRRVQGVVDDSKLTILESYAVGWCKQPISLTCLAGEMQNAGLRGMELMWITGKMSPEVGYEMRRAWLSIRGLPIHVGSDKTFRIIAGLWGTFIRLDPATEEPVSFERSRMLVEVAVANHIDEEVECEVSGKSFLIRVQEVELVRVPMVEDMEGGMLNVG</sequence>
<name>A0ABR2T601_9ROSI</name>
<evidence type="ECO:0000256" key="1">
    <source>
        <dbReference type="SAM" id="MobiDB-lite"/>
    </source>
</evidence>
<proteinExistence type="predicted"/>
<comment type="caution">
    <text evidence="2">The sequence shown here is derived from an EMBL/GenBank/DDBJ whole genome shotgun (WGS) entry which is preliminary data.</text>
</comment>
<evidence type="ECO:0008006" key="4">
    <source>
        <dbReference type="Google" id="ProtNLM"/>
    </source>
</evidence>
<protein>
    <recommendedName>
        <fullName evidence="4">DUF4283 domain-containing protein</fullName>
    </recommendedName>
</protein>
<feature type="region of interest" description="Disordered" evidence="1">
    <location>
        <begin position="73"/>
        <end position="99"/>
    </location>
</feature>
<dbReference type="Proteomes" id="UP001396334">
    <property type="component" value="Unassembled WGS sequence"/>
</dbReference>